<dbReference type="PANTHER" id="PTHR35378:SF1">
    <property type="entry name" value="C2H2-TYPE DOMAIN-CONTAINING PROTEIN"/>
    <property type="match status" value="1"/>
</dbReference>
<reference evidence="6 7" key="1">
    <citation type="submission" date="2016-10" db="EMBL/GenBank/DDBJ databases">
        <authorList>
            <person name="de Groot N.N."/>
        </authorList>
    </citation>
    <scope>NUCLEOTIDE SEQUENCE [LARGE SCALE GENOMIC DNA]</scope>
    <source>
        <strain evidence="6 7">DSM 44945</strain>
    </source>
</reference>
<evidence type="ECO:0000256" key="3">
    <source>
        <dbReference type="SAM" id="MobiDB-lite"/>
    </source>
</evidence>
<keyword evidence="4" id="KW-0472">Membrane</keyword>
<feature type="compositionally biased region" description="Low complexity" evidence="3">
    <location>
        <begin position="152"/>
        <end position="163"/>
    </location>
</feature>
<organism evidence="6 7">
    <name type="scientific">Planifilum fulgidum</name>
    <dbReference type="NCBI Taxonomy" id="201973"/>
    <lineage>
        <taxon>Bacteria</taxon>
        <taxon>Bacillati</taxon>
        <taxon>Bacillota</taxon>
        <taxon>Bacilli</taxon>
        <taxon>Bacillales</taxon>
        <taxon>Thermoactinomycetaceae</taxon>
        <taxon>Planifilum</taxon>
    </lineage>
</organism>
<feature type="transmembrane region" description="Helical" evidence="4">
    <location>
        <begin position="29"/>
        <end position="47"/>
    </location>
</feature>
<protein>
    <recommendedName>
        <fullName evidence="5">Pre-toxin TG domain-containing protein</fullName>
    </recommendedName>
</protein>
<evidence type="ECO:0000313" key="7">
    <source>
        <dbReference type="Proteomes" id="UP000198661"/>
    </source>
</evidence>
<sequence>MKKRFFGEEKRRYQSVGTWVRKGSATMEYIILIAVGVLFAGLLYLAMSDGEGLIQSAMEKRVQEIIQGQLPEGEVPSGNNSGISGSSGIGNAPEIGDPGEIGGNPEIGASPDAGIPPELEGPSAGSGTTPADGNPKADGTSPSTTGGGSGSADGNASASSSPSESEEKGGFSSWWNKAKNYVTSGQILKDAAHIGKETLDFLILDDVSGCFTGKDTDGNQLAGWERGLSCVSLVPAAKWVKLGKYADEALTFAGKLDDKLASTRLGEGMQTAKDKVEDLFRRGKEVACGCDDNVGKFHTPKLIGNRGYIDPKQVRFTHDEISPRFRDGRSIYKLIEDLKSSKVKPDDIPPIRVFERNGKIYTLDNRRLYVFQQAGVKIRWVKADPNTVKRELKWKWTTKNDGKSVKVRKGKNNTVKNDGSWKGRGKNK</sequence>
<evidence type="ECO:0000256" key="2">
    <source>
        <dbReference type="ARBA" id="ARBA00022525"/>
    </source>
</evidence>
<dbReference type="OrthoDB" id="2987810at2"/>
<evidence type="ECO:0000256" key="1">
    <source>
        <dbReference type="ARBA" id="ARBA00004613"/>
    </source>
</evidence>
<feature type="region of interest" description="Disordered" evidence="3">
    <location>
        <begin position="402"/>
        <end position="428"/>
    </location>
</feature>
<feature type="compositionally biased region" description="Low complexity" evidence="3">
    <location>
        <begin position="77"/>
        <end position="91"/>
    </location>
</feature>
<evidence type="ECO:0000259" key="5">
    <source>
        <dbReference type="Pfam" id="PF14449"/>
    </source>
</evidence>
<dbReference type="EMBL" id="FOOK01000035">
    <property type="protein sequence ID" value="SFG44778.1"/>
    <property type="molecule type" value="Genomic_DNA"/>
</dbReference>
<proteinExistence type="predicted"/>
<keyword evidence="4" id="KW-0812">Transmembrane</keyword>
<name>A0A1I2RW38_9BACL</name>
<keyword evidence="7" id="KW-1185">Reference proteome</keyword>
<accession>A0A1I2RW38</accession>
<feature type="domain" description="Pre-toxin TG" evidence="5">
    <location>
        <begin position="211"/>
        <end position="252"/>
    </location>
</feature>
<dbReference type="Proteomes" id="UP000198661">
    <property type="component" value="Unassembled WGS sequence"/>
</dbReference>
<gene>
    <name evidence="6" type="ORF">SAMN04488025_1357</name>
</gene>
<dbReference type="STRING" id="201973.SAMN04488025_1357"/>
<dbReference type="RefSeq" id="WP_092040820.1">
    <property type="nucleotide sequence ID" value="NZ_FOOK01000035.1"/>
</dbReference>
<keyword evidence="4" id="KW-1133">Transmembrane helix</keyword>
<evidence type="ECO:0000256" key="4">
    <source>
        <dbReference type="SAM" id="Phobius"/>
    </source>
</evidence>
<keyword evidence="2" id="KW-0964">Secreted</keyword>
<comment type="subcellular location">
    <subcellularLocation>
        <location evidence="1">Secreted</location>
    </subcellularLocation>
</comment>
<dbReference type="PANTHER" id="PTHR35378">
    <property type="entry name" value="UNNAMED PRODUCT"/>
    <property type="match status" value="1"/>
</dbReference>
<dbReference type="AlphaFoldDB" id="A0A1I2RW38"/>
<feature type="region of interest" description="Disordered" evidence="3">
    <location>
        <begin position="70"/>
        <end position="171"/>
    </location>
</feature>
<dbReference type="InterPro" id="IPR027797">
    <property type="entry name" value="PT-TG_dom"/>
</dbReference>
<dbReference type="GO" id="GO:0005576">
    <property type="term" value="C:extracellular region"/>
    <property type="evidence" value="ECO:0007669"/>
    <property type="project" value="UniProtKB-SubCell"/>
</dbReference>
<dbReference type="Pfam" id="PF14449">
    <property type="entry name" value="PT-TG"/>
    <property type="match status" value="1"/>
</dbReference>
<evidence type="ECO:0000313" key="6">
    <source>
        <dbReference type="EMBL" id="SFG44778.1"/>
    </source>
</evidence>